<feature type="region of interest" description="Disordered" evidence="1">
    <location>
        <begin position="116"/>
        <end position="157"/>
    </location>
</feature>
<dbReference type="EMBL" id="JAUSUT010000001">
    <property type="protein sequence ID" value="MDQ0382897.1"/>
    <property type="molecule type" value="Genomic_DNA"/>
</dbReference>
<evidence type="ECO:0000313" key="3">
    <source>
        <dbReference type="Proteomes" id="UP001229651"/>
    </source>
</evidence>
<name>A0ABU0F7B0_9PSEU</name>
<dbReference type="RefSeq" id="WP_306998460.1">
    <property type="nucleotide sequence ID" value="NZ_JAUSUT010000001.1"/>
</dbReference>
<proteinExistence type="predicted"/>
<protein>
    <submittedName>
        <fullName evidence="2">Uncharacterized protein</fullName>
    </submittedName>
</protein>
<accession>A0ABU0F7B0</accession>
<comment type="caution">
    <text evidence="2">The sequence shown here is derived from an EMBL/GenBank/DDBJ whole genome shotgun (WGS) entry which is preliminary data.</text>
</comment>
<dbReference type="Proteomes" id="UP001229651">
    <property type="component" value="Unassembled WGS sequence"/>
</dbReference>
<evidence type="ECO:0000256" key="1">
    <source>
        <dbReference type="SAM" id="MobiDB-lite"/>
    </source>
</evidence>
<keyword evidence="3" id="KW-1185">Reference proteome</keyword>
<sequence length="157" mass="16879">MHTPAIVRTPAPEVVLEAPESVALLLYSANAVGDAGLASVVMSALESTAAAAAGRLGRHFAVRGTEPHLAVQQDQTFPRPHAHVLVRDRVERSMFDGWARYAHARYRPSCRCGCTTEGSASHGSTRARTAGRSPRPFRSWASSRGFGAEPRRGSCTR</sequence>
<organism evidence="2 3">
    <name type="scientific">Amycolatopsis thermophila</name>
    <dbReference type="NCBI Taxonomy" id="206084"/>
    <lineage>
        <taxon>Bacteria</taxon>
        <taxon>Bacillati</taxon>
        <taxon>Actinomycetota</taxon>
        <taxon>Actinomycetes</taxon>
        <taxon>Pseudonocardiales</taxon>
        <taxon>Pseudonocardiaceae</taxon>
        <taxon>Amycolatopsis</taxon>
    </lineage>
</organism>
<feature type="compositionally biased region" description="Polar residues" evidence="1">
    <location>
        <begin position="116"/>
        <end position="127"/>
    </location>
</feature>
<gene>
    <name evidence="2" type="ORF">FB470_006891</name>
</gene>
<evidence type="ECO:0000313" key="2">
    <source>
        <dbReference type="EMBL" id="MDQ0382897.1"/>
    </source>
</evidence>
<reference evidence="2 3" key="1">
    <citation type="submission" date="2023-07" db="EMBL/GenBank/DDBJ databases">
        <title>Sequencing the genomes of 1000 actinobacteria strains.</title>
        <authorList>
            <person name="Klenk H.-P."/>
        </authorList>
    </citation>
    <scope>NUCLEOTIDE SEQUENCE [LARGE SCALE GENOMIC DNA]</scope>
    <source>
        <strain evidence="2 3">DSM 45805</strain>
    </source>
</reference>